<dbReference type="Pfam" id="PF02687">
    <property type="entry name" value="FtsX"/>
    <property type="match status" value="2"/>
</dbReference>
<comment type="similarity">
    <text evidence="2">Belongs to the ABC-4 integral membrane protein family. LolC/E subfamily.</text>
</comment>
<evidence type="ECO:0000256" key="6">
    <source>
        <dbReference type="ARBA" id="ARBA00023136"/>
    </source>
</evidence>
<accession>A0A448MV20</accession>
<dbReference type="RefSeq" id="WP_061787315.1">
    <property type="nucleotide sequence ID" value="NZ_CP128406.1"/>
</dbReference>
<gene>
    <name evidence="9" type="ORF">NCTC12967_00250</name>
</gene>
<evidence type="ECO:0000256" key="4">
    <source>
        <dbReference type="ARBA" id="ARBA00022692"/>
    </source>
</evidence>
<sequence>MRTILLAELRGSLRTWLGVSLAFVATNFALLFPGLVWVSVATAGGDSAMSLSVLAVTNMVFSALVSLSVLGTTTNLALSARRGALARLALGGATPQQIVRTVVVQLVAMSLLSSVVGAVLAMLALRPALDFLVEWRRIEAHEDLAMIEPVYSLPMALVIVGAAVVVAVLGGLRQARRASKVPPVEAVRQHASGDEVAKMSRSRIVIAVLAGIAVVGAYISVFSTASRPSTDTIFNLVQTSTLVLVLLAVLFSLLAPVVIRPLIFAWVRLLPLPAPSWQLARRTAHARAPRLLRSIIPVMMTVGLFLGMTCTVGSLQSSFDASGFTRDLVGTGWRAMIVLLGLPLLVSLSGGVGSLIMMSKQRDAELALLGVVGATPRQRVLVPLLEAVIISVTATILGFAMSVGAVGVLALGFPLTRKLVFAFNPPYGTFVGTVLVTFAITIAATVLPTLRARRMSEPAVIARLIAD</sequence>
<dbReference type="PANTHER" id="PTHR30489">
    <property type="entry name" value="LIPOPROTEIN-RELEASING SYSTEM TRANSMEMBRANE PROTEIN LOLE"/>
    <property type="match status" value="1"/>
</dbReference>
<dbReference type="GO" id="GO:0098797">
    <property type="term" value="C:plasma membrane protein complex"/>
    <property type="evidence" value="ECO:0007669"/>
    <property type="project" value="TreeGrafter"/>
</dbReference>
<keyword evidence="3" id="KW-1003">Cell membrane</keyword>
<comment type="subcellular location">
    <subcellularLocation>
        <location evidence="1">Cell membrane</location>
        <topology evidence="1">Multi-pass membrane protein</topology>
    </subcellularLocation>
</comment>
<dbReference type="EMBL" id="LR134406">
    <property type="protein sequence ID" value="VEH68986.1"/>
    <property type="molecule type" value="Genomic_DNA"/>
</dbReference>
<organism evidence="9 10">
    <name type="scientific">Arachnia propionica</name>
    <dbReference type="NCBI Taxonomy" id="1750"/>
    <lineage>
        <taxon>Bacteria</taxon>
        <taxon>Bacillati</taxon>
        <taxon>Actinomycetota</taxon>
        <taxon>Actinomycetes</taxon>
        <taxon>Propionibacteriales</taxon>
        <taxon>Propionibacteriaceae</taxon>
        <taxon>Arachnia</taxon>
    </lineage>
</organism>
<dbReference type="GeneID" id="64405749"/>
<evidence type="ECO:0000259" key="8">
    <source>
        <dbReference type="Pfam" id="PF02687"/>
    </source>
</evidence>
<evidence type="ECO:0000256" key="5">
    <source>
        <dbReference type="ARBA" id="ARBA00022989"/>
    </source>
</evidence>
<reference evidence="9 10" key="1">
    <citation type="submission" date="2018-12" db="EMBL/GenBank/DDBJ databases">
        <authorList>
            <consortium name="Pathogen Informatics"/>
        </authorList>
    </citation>
    <scope>NUCLEOTIDE SEQUENCE [LARGE SCALE GENOMIC DNA]</scope>
    <source>
        <strain evidence="9 10">NCTC12967</strain>
    </source>
</reference>
<feature type="transmembrane region" description="Helical" evidence="7">
    <location>
        <begin position="242"/>
        <end position="270"/>
    </location>
</feature>
<protein>
    <submittedName>
        <fullName evidence="9">Acidobacterial duplicated orphan permease</fullName>
    </submittedName>
</protein>
<dbReference type="GO" id="GO:0044874">
    <property type="term" value="P:lipoprotein localization to outer membrane"/>
    <property type="evidence" value="ECO:0007669"/>
    <property type="project" value="TreeGrafter"/>
</dbReference>
<feature type="transmembrane region" description="Helical" evidence="7">
    <location>
        <begin position="387"/>
        <end position="415"/>
    </location>
</feature>
<evidence type="ECO:0000313" key="9">
    <source>
        <dbReference type="EMBL" id="VEH68986.1"/>
    </source>
</evidence>
<feature type="transmembrane region" description="Helical" evidence="7">
    <location>
        <begin position="98"/>
        <end position="125"/>
    </location>
</feature>
<evidence type="ECO:0000313" key="10">
    <source>
        <dbReference type="Proteomes" id="UP000273044"/>
    </source>
</evidence>
<feature type="domain" description="ABC3 transporter permease C-terminal" evidence="8">
    <location>
        <begin position="338"/>
        <end position="456"/>
    </location>
</feature>
<feature type="domain" description="ABC3 transporter permease C-terminal" evidence="8">
    <location>
        <begin position="59"/>
        <end position="183"/>
    </location>
</feature>
<feature type="transmembrane region" description="Helical" evidence="7">
    <location>
        <begin position="335"/>
        <end position="356"/>
    </location>
</feature>
<dbReference type="InterPro" id="IPR051447">
    <property type="entry name" value="Lipoprotein-release_system"/>
</dbReference>
<dbReference type="InterPro" id="IPR003838">
    <property type="entry name" value="ABC3_permease_C"/>
</dbReference>
<feature type="transmembrane region" description="Helical" evidence="7">
    <location>
        <begin position="291"/>
        <end position="315"/>
    </location>
</feature>
<feature type="transmembrane region" description="Helical" evidence="7">
    <location>
        <begin position="21"/>
        <end position="40"/>
    </location>
</feature>
<keyword evidence="10" id="KW-1185">Reference proteome</keyword>
<evidence type="ECO:0000256" key="7">
    <source>
        <dbReference type="SAM" id="Phobius"/>
    </source>
</evidence>
<feature type="transmembrane region" description="Helical" evidence="7">
    <location>
        <begin position="204"/>
        <end position="222"/>
    </location>
</feature>
<evidence type="ECO:0000256" key="3">
    <source>
        <dbReference type="ARBA" id="ARBA00022475"/>
    </source>
</evidence>
<name>A0A448MV20_9ACTN</name>
<feature type="transmembrane region" description="Helical" evidence="7">
    <location>
        <begin position="151"/>
        <end position="172"/>
    </location>
</feature>
<keyword evidence="4 7" id="KW-0812">Transmembrane</keyword>
<keyword evidence="6 7" id="KW-0472">Membrane</keyword>
<dbReference type="AlphaFoldDB" id="A0A448MV20"/>
<evidence type="ECO:0000256" key="1">
    <source>
        <dbReference type="ARBA" id="ARBA00004651"/>
    </source>
</evidence>
<proteinExistence type="inferred from homology"/>
<feature type="transmembrane region" description="Helical" evidence="7">
    <location>
        <begin position="427"/>
        <end position="447"/>
    </location>
</feature>
<dbReference type="PANTHER" id="PTHR30489:SF0">
    <property type="entry name" value="LIPOPROTEIN-RELEASING SYSTEM TRANSMEMBRANE PROTEIN LOLE"/>
    <property type="match status" value="1"/>
</dbReference>
<dbReference type="Proteomes" id="UP000273044">
    <property type="component" value="Chromosome"/>
</dbReference>
<keyword evidence="5 7" id="KW-1133">Transmembrane helix</keyword>
<evidence type="ECO:0000256" key="2">
    <source>
        <dbReference type="ARBA" id="ARBA00005236"/>
    </source>
</evidence>